<organism evidence="2 3">
    <name type="scientific">Prorocentrum cordatum</name>
    <dbReference type="NCBI Taxonomy" id="2364126"/>
    <lineage>
        <taxon>Eukaryota</taxon>
        <taxon>Sar</taxon>
        <taxon>Alveolata</taxon>
        <taxon>Dinophyceae</taxon>
        <taxon>Prorocentrales</taxon>
        <taxon>Prorocentraceae</taxon>
        <taxon>Prorocentrum</taxon>
    </lineage>
</organism>
<feature type="compositionally biased region" description="Basic and acidic residues" evidence="1">
    <location>
        <begin position="121"/>
        <end position="136"/>
    </location>
</feature>
<comment type="caution">
    <text evidence="2">The sequence shown here is derived from an EMBL/GenBank/DDBJ whole genome shotgun (WGS) entry which is preliminary data.</text>
</comment>
<evidence type="ECO:0000313" key="3">
    <source>
        <dbReference type="Proteomes" id="UP001189429"/>
    </source>
</evidence>
<protein>
    <recommendedName>
        <fullName evidence="4">Reverse transcriptase Ty1/copia-type domain-containing protein</fullName>
    </recommendedName>
</protein>
<feature type="non-terminal residue" evidence="2">
    <location>
        <position position="428"/>
    </location>
</feature>
<dbReference type="Proteomes" id="UP001189429">
    <property type="component" value="Unassembled WGS sequence"/>
</dbReference>
<evidence type="ECO:0008006" key="4">
    <source>
        <dbReference type="Google" id="ProtNLM"/>
    </source>
</evidence>
<proteinExistence type="predicted"/>
<dbReference type="EMBL" id="CAUYUJ010016482">
    <property type="protein sequence ID" value="CAK0865752.1"/>
    <property type="molecule type" value="Genomic_DNA"/>
</dbReference>
<feature type="compositionally biased region" description="Basic residues" evidence="1">
    <location>
        <begin position="105"/>
        <end position="120"/>
    </location>
</feature>
<name>A0ABN9UZI1_9DINO</name>
<evidence type="ECO:0000313" key="2">
    <source>
        <dbReference type="EMBL" id="CAK0865752.1"/>
    </source>
</evidence>
<feature type="compositionally biased region" description="Basic and acidic residues" evidence="1">
    <location>
        <begin position="369"/>
        <end position="380"/>
    </location>
</feature>
<sequence length="428" mass="48071">MLEFGETVVGKEHTELQDKLGTAWCKGMRLGRSTKSDAHIIGTATGIVQARAAKQLTKEESFDTEILRAMRWTPWKTPVRAGVFDGENWQPTEGCPGREYAAKGQHGRGRPPHHSRTRQQRRAEYEKTVASKTEEQPKVVAVPAPAISSEAGLVGAIEDMSTEGLKRLVAGFSAEEMMRLAAEVDKETKDDSEFSVMGWTEDGEWEAKQRELDRFNNYDVWELTLRGPHGPKALTWTWVLEMRSGELKARLCAKPFGKQINKSKNKLHCPTPLSFSLKLLMAHAIAKAEVPREYCHLPDSSDWVFKLNKTVYVLDEAMIDFDDHFENIATGRSDESKMACKRCLADPCTFADKTNQGIQVRMRPASVKKPLDSEPNDKKTSPIPGIENERKVESEEELDAKAAARFRSNNGLNTFACLERPECQYAAQ</sequence>
<evidence type="ECO:0000256" key="1">
    <source>
        <dbReference type="SAM" id="MobiDB-lite"/>
    </source>
</evidence>
<accession>A0ABN9UZI1</accession>
<feature type="region of interest" description="Disordered" evidence="1">
    <location>
        <begin position="98"/>
        <end position="136"/>
    </location>
</feature>
<feature type="region of interest" description="Disordered" evidence="1">
    <location>
        <begin position="363"/>
        <end position="396"/>
    </location>
</feature>
<gene>
    <name evidence="2" type="ORF">PCOR1329_LOCUS53194</name>
</gene>
<reference evidence="2" key="1">
    <citation type="submission" date="2023-10" db="EMBL/GenBank/DDBJ databases">
        <authorList>
            <person name="Chen Y."/>
            <person name="Shah S."/>
            <person name="Dougan E. K."/>
            <person name="Thang M."/>
            <person name="Chan C."/>
        </authorList>
    </citation>
    <scope>NUCLEOTIDE SEQUENCE [LARGE SCALE GENOMIC DNA]</scope>
</reference>
<keyword evidence="3" id="KW-1185">Reference proteome</keyword>